<proteinExistence type="predicted"/>
<evidence type="ECO:0000256" key="2">
    <source>
        <dbReference type="ARBA" id="ARBA00023315"/>
    </source>
</evidence>
<dbReference type="InterPro" id="IPR016181">
    <property type="entry name" value="Acyl_CoA_acyltransferase"/>
</dbReference>
<evidence type="ECO:0000256" key="1">
    <source>
        <dbReference type="ARBA" id="ARBA00022679"/>
    </source>
</evidence>
<sequence length="179" mass="19394">MIELRPTAFDHPDSLRLTAEVQQVYRERYGSEDATVVDPSEFDAPDGFFLVGYVDGEPVACGGWRARHAAESSALRNGDAEVKRMYVAAAHRGRGYGRAVLAELERAAAAAGRRRMVLETGTMQPEAIALYSSAGYEPMPPFGIYAASPTSRYFAKPLGAVADRPAGARSPEVVSERQI</sequence>
<dbReference type="CDD" id="cd04301">
    <property type="entry name" value="NAT_SF"/>
    <property type="match status" value="1"/>
</dbReference>
<dbReference type="AlphaFoldDB" id="A0A543FVL5"/>
<dbReference type="PROSITE" id="PS51186">
    <property type="entry name" value="GNAT"/>
    <property type="match status" value="1"/>
</dbReference>
<dbReference type="Pfam" id="PF00583">
    <property type="entry name" value="Acetyltransf_1"/>
    <property type="match status" value="1"/>
</dbReference>
<gene>
    <name evidence="4" type="ORF">FB388_5117</name>
</gene>
<keyword evidence="5" id="KW-1185">Reference proteome</keyword>
<dbReference type="EMBL" id="VFPH01000002">
    <property type="protein sequence ID" value="TQM37898.1"/>
    <property type="molecule type" value="Genomic_DNA"/>
</dbReference>
<dbReference type="SUPFAM" id="SSF55729">
    <property type="entry name" value="Acyl-CoA N-acyltransferases (Nat)"/>
    <property type="match status" value="1"/>
</dbReference>
<comment type="caution">
    <text evidence="4">The sequence shown here is derived from an EMBL/GenBank/DDBJ whole genome shotgun (WGS) entry which is preliminary data.</text>
</comment>
<evidence type="ECO:0000259" key="3">
    <source>
        <dbReference type="PROSITE" id="PS51186"/>
    </source>
</evidence>
<feature type="domain" description="N-acetyltransferase" evidence="3">
    <location>
        <begin position="2"/>
        <end position="159"/>
    </location>
</feature>
<name>A0A543FVL5_9PSEU</name>
<keyword evidence="2" id="KW-0012">Acyltransferase</keyword>
<dbReference type="InterPro" id="IPR000182">
    <property type="entry name" value="GNAT_dom"/>
</dbReference>
<reference evidence="4 5" key="1">
    <citation type="submission" date="2019-06" db="EMBL/GenBank/DDBJ databases">
        <title>Sequencing the genomes of 1000 actinobacteria strains.</title>
        <authorList>
            <person name="Klenk H.-P."/>
        </authorList>
    </citation>
    <scope>NUCLEOTIDE SEQUENCE [LARGE SCALE GENOMIC DNA]</scope>
    <source>
        <strain evidence="4 5">DSM 45511</strain>
    </source>
</reference>
<evidence type="ECO:0000313" key="4">
    <source>
        <dbReference type="EMBL" id="TQM37898.1"/>
    </source>
</evidence>
<dbReference type="InterPro" id="IPR050832">
    <property type="entry name" value="Bact_Acetyltransf"/>
</dbReference>
<dbReference type="Proteomes" id="UP000319818">
    <property type="component" value="Unassembled WGS sequence"/>
</dbReference>
<accession>A0A543FVL5</accession>
<dbReference type="PANTHER" id="PTHR43877:SF2">
    <property type="entry name" value="AMINOALKYLPHOSPHONATE N-ACETYLTRANSFERASE-RELATED"/>
    <property type="match status" value="1"/>
</dbReference>
<dbReference type="GO" id="GO:0016747">
    <property type="term" value="F:acyltransferase activity, transferring groups other than amino-acyl groups"/>
    <property type="evidence" value="ECO:0007669"/>
    <property type="project" value="InterPro"/>
</dbReference>
<protein>
    <submittedName>
        <fullName evidence="4">Acetyltransferase (GNAT) family protein</fullName>
    </submittedName>
</protein>
<keyword evidence="1 4" id="KW-0808">Transferase</keyword>
<organism evidence="4 5">
    <name type="scientific">Pseudonocardia cypriaca</name>
    <dbReference type="NCBI Taxonomy" id="882449"/>
    <lineage>
        <taxon>Bacteria</taxon>
        <taxon>Bacillati</taxon>
        <taxon>Actinomycetota</taxon>
        <taxon>Actinomycetes</taxon>
        <taxon>Pseudonocardiales</taxon>
        <taxon>Pseudonocardiaceae</taxon>
        <taxon>Pseudonocardia</taxon>
    </lineage>
</organism>
<dbReference type="PANTHER" id="PTHR43877">
    <property type="entry name" value="AMINOALKYLPHOSPHONATE N-ACETYLTRANSFERASE-RELATED-RELATED"/>
    <property type="match status" value="1"/>
</dbReference>
<dbReference type="Gene3D" id="3.40.630.30">
    <property type="match status" value="1"/>
</dbReference>
<evidence type="ECO:0000313" key="5">
    <source>
        <dbReference type="Proteomes" id="UP000319818"/>
    </source>
</evidence>